<keyword evidence="6" id="KW-0735">Signal-anchor</keyword>
<evidence type="ECO:0000256" key="2">
    <source>
        <dbReference type="ARBA" id="ARBA00004922"/>
    </source>
</evidence>
<dbReference type="KEGG" id="zmk:HG535_0B05400"/>
<dbReference type="SUPFAM" id="SSF53448">
    <property type="entry name" value="Nucleotide-diphospho-sugar transferases"/>
    <property type="match status" value="1"/>
</dbReference>
<keyword evidence="5" id="KW-0812">Transmembrane</keyword>
<evidence type="ECO:0000313" key="11">
    <source>
        <dbReference type="Proteomes" id="UP000509704"/>
    </source>
</evidence>
<evidence type="ECO:0000256" key="9">
    <source>
        <dbReference type="ARBA" id="ARBA00023136"/>
    </source>
</evidence>
<evidence type="ECO:0008006" key="12">
    <source>
        <dbReference type="Google" id="ProtNLM"/>
    </source>
</evidence>
<keyword evidence="4" id="KW-0808">Transferase</keyword>
<protein>
    <recommendedName>
        <fullName evidence="12">Alpha-1,2-mannosyltransferase</fullName>
    </recommendedName>
</protein>
<dbReference type="GeneID" id="59235159"/>
<evidence type="ECO:0000256" key="1">
    <source>
        <dbReference type="ARBA" id="ARBA00004323"/>
    </source>
</evidence>
<evidence type="ECO:0000256" key="7">
    <source>
        <dbReference type="ARBA" id="ARBA00022989"/>
    </source>
</evidence>
<dbReference type="PANTHER" id="PTHR31646">
    <property type="entry name" value="ALPHA-1,2-MANNOSYLTRANSFERASE MNN2"/>
    <property type="match status" value="1"/>
</dbReference>
<dbReference type="EMBL" id="CP058605">
    <property type="protein sequence ID" value="QLG71498.1"/>
    <property type="molecule type" value="Genomic_DNA"/>
</dbReference>
<dbReference type="InterPro" id="IPR029044">
    <property type="entry name" value="Nucleotide-diphossugar_trans"/>
</dbReference>
<dbReference type="OrthoDB" id="430354at2759"/>
<sequence length="662" mass="76446">MAILNSLRMKFRFIGHFLRRKNAKMLRVGIILFISLCLVFAAMHKGGDYMPNLPYFRINDKEAPERVPDWGSLSDTVVEPARELISEDEDFETINTRLRDVLSATMKRIEEFSPKEKFDRKNGADCKIGDIHIDDTKSFDRLTKSELLKCIQLPDTVQDEMKSLHKSFLSALKEEIIPSYGPQLYKGKGIVMVAGGKFTLIGMPAIKAIRENGDEDIPIEIMVPPDNTDESYFCEQILPELDPSGKSRCVYMEKLFDPSTFQKVKGYQLKPLALLASSFENALLLDADNYVINSISNIFNTSPFKKHGLVLWPDYWRRLHHPSLYDVTGIKVETDNQTRYSFDDVSPPEIYKNENPKNAPFHDLEGTIPDSSTESGQLLVNKSKHLETIILSLYYNYNGPSHYYPLLGQGYAGEGDKDTFALAAKAVHSNQSYYQVKSPVGAMGYWAHKKDETLVLEGDAAPEKEFRGVAMLQHDLEFDYKTHEEVKEEISTKYTRALNKYREQKDTEGTDDGIALSIEFWNIQKKLGYHLADFRSYFKDVPVTFVHSHLPKYNPWEFGKEQDLTFDGRKVMNRHKDEPGFSPIHHGHYRMYNDDFAKLTSYDLELENWSCFKKFICERDNGFESFSYLKQQVESTIDGRKQYDDMCDYINDRVEMLRESTW</sequence>
<evidence type="ECO:0000256" key="8">
    <source>
        <dbReference type="ARBA" id="ARBA00023034"/>
    </source>
</evidence>
<dbReference type="GO" id="GO:0000026">
    <property type="term" value="F:alpha-1,2-mannosyltransferase activity"/>
    <property type="evidence" value="ECO:0007669"/>
    <property type="project" value="TreeGrafter"/>
</dbReference>
<gene>
    <name evidence="10" type="ORF">HG535_0B05400</name>
</gene>
<name>A0A7H9AYL4_ZYGMR</name>
<evidence type="ECO:0000256" key="3">
    <source>
        <dbReference type="ARBA" id="ARBA00009105"/>
    </source>
</evidence>
<keyword evidence="8" id="KW-0333">Golgi apparatus</keyword>
<dbReference type="AlphaFoldDB" id="A0A7H9AYL4"/>
<comment type="similarity">
    <text evidence="3">Belongs to the MNN1/MNT family.</text>
</comment>
<dbReference type="GO" id="GO:0000139">
    <property type="term" value="C:Golgi membrane"/>
    <property type="evidence" value="ECO:0007669"/>
    <property type="project" value="UniProtKB-SubCell"/>
</dbReference>
<evidence type="ECO:0000256" key="5">
    <source>
        <dbReference type="ARBA" id="ARBA00022692"/>
    </source>
</evidence>
<keyword evidence="9" id="KW-0472">Membrane</keyword>
<reference evidence="10 11" key="1">
    <citation type="submission" date="2020-07" db="EMBL/GenBank/DDBJ databases">
        <title>The yeast mating-type switching endonuclease HO is a domesticated member of an unorthodox homing genetic element family.</title>
        <authorList>
            <person name="Coughlan A.Y."/>
            <person name="Lombardi L."/>
            <person name="Braun-Galleani S."/>
            <person name="Martos A.R."/>
            <person name="Galeote V."/>
            <person name="Bigey F."/>
            <person name="Dequin S."/>
            <person name="Byrne K.P."/>
            <person name="Wolfe K.H."/>
        </authorList>
    </citation>
    <scope>NUCLEOTIDE SEQUENCE [LARGE SCALE GENOMIC DNA]</scope>
    <source>
        <strain evidence="10 11">NRRL Y-6702</strain>
    </source>
</reference>
<dbReference type="PANTHER" id="PTHR31646:SF1">
    <property type="entry name" value="ALPHA-1,2-MANNOSYLTRANSFERASE MNN2"/>
    <property type="match status" value="1"/>
</dbReference>
<evidence type="ECO:0000313" key="10">
    <source>
        <dbReference type="EMBL" id="QLG71498.1"/>
    </source>
</evidence>
<proteinExistence type="inferred from homology"/>
<dbReference type="Proteomes" id="UP000509704">
    <property type="component" value="Chromosome 2"/>
</dbReference>
<accession>A0A7H9AYL4</accession>
<dbReference type="InterPro" id="IPR022751">
    <property type="entry name" value="Alpha_mannosyltransferase"/>
</dbReference>
<evidence type="ECO:0000256" key="6">
    <source>
        <dbReference type="ARBA" id="ARBA00022968"/>
    </source>
</evidence>
<keyword evidence="7" id="KW-1133">Transmembrane helix</keyword>
<evidence type="ECO:0000256" key="4">
    <source>
        <dbReference type="ARBA" id="ARBA00022679"/>
    </source>
</evidence>
<comment type="subcellular location">
    <subcellularLocation>
        <location evidence="1">Golgi apparatus membrane</location>
        <topology evidence="1">Single-pass type II membrane protein</topology>
    </subcellularLocation>
</comment>
<dbReference type="GO" id="GO:0046354">
    <property type="term" value="P:mannan biosynthetic process"/>
    <property type="evidence" value="ECO:0007669"/>
    <property type="project" value="TreeGrafter"/>
</dbReference>
<comment type="pathway">
    <text evidence="2">Protein modification; protein glycosylation.</text>
</comment>
<keyword evidence="11" id="KW-1185">Reference proteome</keyword>
<organism evidence="10 11">
    <name type="scientific">Zygotorulaspora mrakii</name>
    <name type="common">Zygosaccharomyces mrakii</name>
    <dbReference type="NCBI Taxonomy" id="42260"/>
    <lineage>
        <taxon>Eukaryota</taxon>
        <taxon>Fungi</taxon>
        <taxon>Dikarya</taxon>
        <taxon>Ascomycota</taxon>
        <taxon>Saccharomycotina</taxon>
        <taxon>Saccharomycetes</taxon>
        <taxon>Saccharomycetales</taxon>
        <taxon>Saccharomycetaceae</taxon>
        <taxon>Zygotorulaspora</taxon>
    </lineage>
</organism>
<dbReference type="RefSeq" id="XP_037143226.1">
    <property type="nucleotide sequence ID" value="XM_037287331.1"/>
</dbReference>
<dbReference type="Pfam" id="PF11051">
    <property type="entry name" value="Mannosyl_trans3"/>
    <property type="match status" value="1"/>
</dbReference>